<dbReference type="Gene3D" id="3.40.50.12780">
    <property type="entry name" value="N-terminal domain of ligase-like"/>
    <property type="match status" value="1"/>
</dbReference>
<dbReference type="SUPFAM" id="SSF56801">
    <property type="entry name" value="Acetyl-CoA synthetase-like"/>
    <property type="match status" value="1"/>
</dbReference>
<dbReference type="PANTHER" id="PTHR24096">
    <property type="entry name" value="LONG-CHAIN-FATTY-ACID--COA LIGASE"/>
    <property type="match status" value="1"/>
</dbReference>
<dbReference type="InterPro" id="IPR000873">
    <property type="entry name" value="AMP-dep_synth/lig_dom"/>
</dbReference>
<evidence type="ECO:0000313" key="3">
    <source>
        <dbReference type="Proteomes" id="UP000184041"/>
    </source>
</evidence>
<gene>
    <name evidence="2" type="ORF">SAMN05443144_11077</name>
</gene>
<dbReference type="STRING" id="1194090.SAMN05443144_11077"/>
<name>A0A1M5CSN5_9BACT</name>
<protein>
    <submittedName>
        <fullName evidence="2">Long-chain acyl-CoA synthetase</fullName>
    </submittedName>
</protein>
<organism evidence="2 3">
    <name type="scientific">Fodinibius roseus</name>
    <dbReference type="NCBI Taxonomy" id="1194090"/>
    <lineage>
        <taxon>Bacteria</taxon>
        <taxon>Pseudomonadati</taxon>
        <taxon>Balneolota</taxon>
        <taxon>Balneolia</taxon>
        <taxon>Balneolales</taxon>
        <taxon>Balneolaceae</taxon>
        <taxon>Fodinibius</taxon>
    </lineage>
</organism>
<dbReference type="Pfam" id="PF00501">
    <property type="entry name" value="AMP-binding"/>
    <property type="match status" value="1"/>
</dbReference>
<feature type="domain" description="AMP-dependent synthetase/ligase" evidence="1">
    <location>
        <begin position="34"/>
        <end position="401"/>
    </location>
</feature>
<dbReference type="GO" id="GO:0016405">
    <property type="term" value="F:CoA-ligase activity"/>
    <property type="evidence" value="ECO:0007669"/>
    <property type="project" value="TreeGrafter"/>
</dbReference>
<dbReference type="Proteomes" id="UP000184041">
    <property type="component" value="Unassembled WGS sequence"/>
</dbReference>
<keyword evidence="3" id="KW-1185">Reference proteome</keyword>
<dbReference type="AlphaFoldDB" id="A0A1M5CSN5"/>
<evidence type="ECO:0000259" key="1">
    <source>
        <dbReference type="Pfam" id="PF00501"/>
    </source>
</evidence>
<dbReference type="InterPro" id="IPR042099">
    <property type="entry name" value="ANL_N_sf"/>
</dbReference>
<dbReference type="EMBL" id="FQUS01000010">
    <property type="protein sequence ID" value="SHF57755.1"/>
    <property type="molecule type" value="Genomic_DNA"/>
</dbReference>
<proteinExistence type="predicted"/>
<accession>A0A1M5CSN5</accession>
<evidence type="ECO:0000313" key="2">
    <source>
        <dbReference type="EMBL" id="SHF57755.1"/>
    </source>
</evidence>
<sequence length="442" mass="50096">MQFEELLEKQNHARRLASPVSSGPFGDIKELLEARADERRDYLISITDNNENSRVSYAGFCRHVLGCGRFLQNHGLRRGDRIATIAHNHWHTAVQYFAAWLLGLTVIPINLEEKDKDIAYILAESKIELAFVRTEYRTRFRKILELYDNLKHIEWIVCEGETDNFTSQKGSLTIDDSSLADSEAMIVFKTGDNEDPLGVVLTQANLLEGARSVAECQKIRDTTRLMCVLPIYHVNIVVTTLLTSFFVGGSTVLRGVFRPDCFFRDIAEEQVNIVSLEAPQLQSLNSYYEEGIQIETPSLHYVTGEGTPLHAKEAERFEKRFGIPVVSAYSLPETSSYACCMPVNLPAEERRKWRSAYGFPSIGRPVSADEMAIHSPDGEVLGEKERGEVVIRGNNVMLTYYGDRKANEKAFKHGWLRSGDKGFYVNDEKGRPYFFVVGRMDD</sequence>
<dbReference type="RefSeq" id="WP_073063688.1">
    <property type="nucleotide sequence ID" value="NZ_FQUS01000010.1"/>
</dbReference>
<dbReference type="OrthoDB" id="9803968at2"/>
<reference evidence="2 3" key="1">
    <citation type="submission" date="2016-11" db="EMBL/GenBank/DDBJ databases">
        <authorList>
            <person name="Jaros S."/>
            <person name="Januszkiewicz K."/>
            <person name="Wedrychowicz H."/>
        </authorList>
    </citation>
    <scope>NUCLEOTIDE SEQUENCE [LARGE SCALE GENOMIC DNA]</scope>
    <source>
        <strain evidence="2 3">DSM 21986</strain>
    </source>
</reference>